<dbReference type="EMBL" id="CAXAMM010041462">
    <property type="protein sequence ID" value="CAK9099537.1"/>
    <property type="molecule type" value="Genomic_DNA"/>
</dbReference>
<feature type="compositionally biased region" description="Basic and acidic residues" evidence="1">
    <location>
        <begin position="46"/>
        <end position="56"/>
    </location>
</feature>
<comment type="caution">
    <text evidence="2">The sequence shown here is derived from an EMBL/GenBank/DDBJ whole genome shotgun (WGS) entry which is preliminary data.</text>
</comment>
<keyword evidence="3" id="KW-1185">Reference proteome</keyword>
<accession>A0ABP0RG25</accession>
<name>A0ABP0RG25_9DINO</name>
<evidence type="ECO:0000313" key="2">
    <source>
        <dbReference type="EMBL" id="CAK9099537.1"/>
    </source>
</evidence>
<dbReference type="Proteomes" id="UP001642464">
    <property type="component" value="Unassembled WGS sequence"/>
</dbReference>
<evidence type="ECO:0000256" key="1">
    <source>
        <dbReference type="SAM" id="MobiDB-lite"/>
    </source>
</evidence>
<protein>
    <submittedName>
        <fullName evidence="2">Uncharacterized protein</fullName>
    </submittedName>
</protein>
<reference evidence="2 3" key="1">
    <citation type="submission" date="2024-02" db="EMBL/GenBank/DDBJ databases">
        <authorList>
            <person name="Chen Y."/>
            <person name="Shah S."/>
            <person name="Dougan E. K."/>
            <person name="Thang M."/>
            <person name="Chan C."/>
        </authorList>
    </citation>
    <scope>NUCLEOTIDE SEQUENCE [LARGE SCALE GENOMIC DNA]</scope>
</reference>
<organism evidence="2 3">
    <name type="scientific">Durusdinium trenchii</name>
    <dbReference type="NCBI Taxonomy" id="1381693"/>
    <lineage>
        <taxon>Eukaryota</taxon>
        <taxon>Sar</taxon>
        <taxon>Alveolata</taxon>
        <taxon>Dinophyceae</taxon>
        <taxon>Suessiales</taxon>
        <taxon>Symbiodiniaceae</taxon>
        <taxon>Durusdinium</taxon>
    </lineage>
</organism>
<gene>
    <name evidence="2" type="ORF">SCF082_LOCUS46621</name>
</gene>
<evidence type="ECO:0000313" key="3">
    <source>
        <dbReference type="Proteomes" id="UP001642464"/>
    </source>
</evidence>
<feature type="region of interest" description="Disordered" evidence="1">
    <location>
        <begin position="20"/>
        <end position="56"/>
    </location>
</feature>
<feature type="compositionally biased region" description="Basic and acidic residues" evidence="1">
    <location>
        <begin position="20"/>
        <end position="32"/>
    </location>
</feature>
<proteinExistence type="predicted"/>
<sequence length="154" mass="17368">MATLGYRDSGSVVLSKAEALRQAHEKEGERSRLMTWSKRKSPPRRKKDEREEREKEEAAEFEMKLENIVQKRPDKRLKWLQKGMILVGRKTIKANAFFELIMAHSSGRRSHWAVRQGGLKTVVFAKTPSAACGSVLGASRKSCGIEVEAATQVN</sequence>